<feature type="signal peptide" evidence="1">
    <location>
        <begin position="1"/>
        <end position="28"/>
    </location>
</feature>
<evidence type="ECO:0000313" key="2">
    <source>
        <dbReference type="EMBL" id="WHP05285.1"/>
    </source>
</evidence>
<keyword evidence="3" id="KW-1185">Reference proteome</keyword>
<dbReference type="RefSeq" id="WP_283266826.1">
    <property type="nucleotide sequence ID" value="NZ_CP125669.1"/>
</dbReference>
<evidence type="ECO:0000313" key="3">
    <source>
        <dbReference type="Proteomes" id="UP001229836"/>
    </source>
</evidence>
<organism evidence="2 3">
    <name type="scientific">Acinetobacter corruptisaponis</name>
    <dbReference type="NCBI Taxonomy" id="3045147"/>
    <lineage>
        <taxon>Bacteria</taxon>
        <taxon>Pseudomonadati</taxon>
        <taxon>Pseudomonadota</taxon>
        <taxon>Gammaproteobacteria</taxon>
        <taxon>Moraxellales</taxon>
        <taxon>Moraxellaceae</taxon>
        <taxon>Acinetobacter</taxon>
    </lineage>
</organism>
<protein>
    <submittedName>
        <fullName evidence="2">Uncharacterized protein</fullName>
    </submittedName>
</protein>
<accession>A0ABY8S0V8</accession>
<dbReference type="EMBL" id="CP125669">
    <property type="protein sequence ID" value="WHP05285.1"/>
    <property type="molecule type" value="Genomic_DNA"/>
</dbReference>
<dbReference type="Proteomes" id="UP001229836">
    <property type="component" value="Chromosome"/>
</dbReference>
<reference evidence="2 3" key="1">
    <citation type="submission" date="2023-05" db="EMBL/GenBank/DDBJ databases">
        <title>The complete genome of Acinetobacter sp. nov KCTC 92772.</title>
        <authorList>
            <person name="Zhou G."/>
        </authorList>
    </citation>
    <scope>NUCLEOTIDE SEQUENCE [LARGE SCALE GENOMIC DNA]</scope>
    <source>
        <strain evidence="2 3">KCTC 92772</strain>
    </source>
</reference>
<proteinExistence type="predicted"/>
<name>A0ABY8S0V8_9GAMM</name>
<evidence type="ECO:0000256" key="1">
    <source>
        <dbReference type="SAM" id="SignalP"/>
    </source>
</evidence>
<sequence length="901" mass="96098">MTTLHTVSFQKTVLASLIGLCLSQSAFALQELPDDDLGEATGEGIAFLPENFSMRMNGADTANDGRGTYDTGYIRLIPIGPLQGNKRTGSAGNYTYTPNYTYNTTDGEVYDGNGQVIKKADIFLYGLNLSQSNTDWGTYYNASNANMSFGRAINTWGTANNPWIFKTETKNVQQFSGNGAAGQPVTFFNFEAPLYDNNVAGLTAAEKSAYNLRLSLWGDAFMRDANTAEGKTTANAYNGLSNQLRFNMVWDGFSVNGSNFKMFRTLGGVTNQLGLNKSYNNTLGMAALVRLNSGPTDGLDARGKVTSVSSTSKWQSYDASKIVYQADKLSETQLAQLKAGNFSSIGGTNAVVIANGSGTAPSGTVLWNGPVVAGQNGTLAQANPDSPSYNHVIRSYVPLGNSQGNNIIDDATPRSRVVDGKTVYYNYNTFWVDGKYTGIAGEFGDAIGYGKRSICGLAAAAPGTSIAGGNVGPGTQCFNQEGFRVISAVSSNTNTWTLPANARKSVLRINATPIVDKSTPALGGMAPSFDDQDKGLFLYSLNANLVIGSLYQPLIFDAKGGNFSVEVTRVPNDPNVYSKIYTRYGFDANTKEANGSTLTYTGSTCNVYQCGTSTVTGYQGSTATHSSITIGSTEYDATNNLLSAYKGIEAYGISFGSLESNPDYGQNLTSTGQRDYVQTFNTTRTIKDATRSYMMRVDDSNALGVGCGTLGLSKCYNWLSQSSTSKSWNGQADILTSIIVGATTYNLSCSPGKNNTVLGICTPSTNNANTPAFYQYRSSATGTNCSNGSGGATNNCSGNNYDVAYYINPNYSTSSWTNPWAKTNNTVRTQNTNYQILGQQTGCLNNCGVNDYNTNGTLKNSIPTTFPTDLTSARTLSNNMGSAVIDGLLIQHMKLTTTGLN</sequence>
<feature type="chain" id="PRO_5045190535" evidence="1">
    <location>
        <begin position="29"/>
        <end position="901"/>
    </location>
</feature>
<gene>
    <name evidence="2" type="ORF">QLH32_14870</name>
</gene>
<keyword evidence="1" id="KW-0732">Signal</keyword>